<name>X0ZAE5_9ZZZZ</name>
<dbReference type="EMBL" id="BARS01055408">
    <property type="protein sequence ID" value="GAG45376.1"/>
    <property type="molecule type" value="Genomic_DNA"/>
</dbReference>
<comment type="caution">
    <text evidence="1">The sequence shown here is derived from an EMBL/GenBank/DDBJ whole genome shotgun (WGS) entry which is preliminary data.</text>
</comment>
<sequence>MGLDKSQLKVGDKVGFRDRQNNDVYGEVVRLNRKTATILTDDHTKWRVGYRLLYPVIEGERGYPNLIEGKIIDQE</sequence>
<dbReference type="AlphaFoldDB" id="X0ZAE5"/>
<proteinExistence type="predicted"/>
<organism evidence="1">
    <name type="scientific">marine sediment metagenome</name>
    <dbReference type="NCBI Taxonomy" id="412755"/>
    <lineage>
        <taxon>unclassified sequences</taxon>
        <taxon>metagenomes</taxon>
        <taxon>ecological metagenomes</taxon>
    </lineage>
</organism>
<reference evidence="1" key="1">
    <citation type="journal article" date="2014" name="Front. Microbiol.">
        <title>High frequency of phylogenetically diverse reductive dehalogenase-homologous genes in deep subseafloor sedimentary metagenomes.</title>
        <authorList>
            <person name="Kawai M."/>
            <person name="Futagami T."/>
            <person name="Toyoda A."/>
            <person name="Takaki Y."/>
            <person name="Nishi S."/>
            <person name="Hori S."/>
            <person name="Arai W."/>
            <person name="Tsubouchi T."/>
            <person name="Morono Y."/>
            <person name="Uchiyama I."/>
            <person name="Ito T."/>
            <person name="Fujiyama A."/>
            <person name="Inagaki F."/>
            <person name="Takami H."/>
        </authorList>
    </citation>
    <scope>NUCLEOTIDE SEQUENCE</scope>
    <source>
        <strain evidence="1">Expedition CK06-06</strain>
    </source>
</reference>
<protein>
    <submittedName>
        <fullName evidence="1">Uncharacterized protein</fullName>
    </submittedName>
</protein>
<evidence type="ECO:0000313" key="1">
    <source>
        <dbReference type="EMBL" id="GAG45376.1"/>
    </source>
</evidence>
<accession>X0ZAE5</accession>
<gene>
    <name evidence="1" type="ORF">S01H1_81809</name>
</gene>